<dbReference type="EMBL" id="QSJD01000002">
    <property type="protein sequence ID" value="RHD53374.1"/>
    <property type="molecule type" value="Genomic_DNA"/>
</dbReference>
<dbReference type="Proteomes" id="UP000284689">
    <property type="component" value="Unassembled WGS sequence"/>
</dbReference>
<accession>A0A413JCH1</accession>
<dbReference type="Proteomes" id="UP000284431">
    <property type="component" value="Unassembled WGS sequence"/>
</dbReference>
<evidence type="ECO:0000313" key="1">
    <source>
        <dbReference type="EMBL" id="RGY29510.1"/>
    </source>
</evidence>
<organism evidence="1 3">
    <name type="scientific">Bacteroides caccae</name>
    <dbReference type="NCBI Taxonomy" id="47678"/>
    <lineage>
        <taxon>Bacteria</taxon>
        <taxon>Pseudomonadati</taxon>
        <taxon>Bacteroidota</taxon>
        <taxon>Bacteroidia</taxon>
        <taxon>Bacteroidales</taxon>
        <taxon>Bacteroidaceae</taxon>
        <taxon>Bacteroides</taxon>
    </lineage>
</organism>
<evidence type="ECO:0000313" key="4">
    <source>
        <dbReference type="Proteomes" id="UP000284689"/>
    </source>
</evidence>
<evidence type="ECO:0000313" key="2">
    <source>
        <dbReference type="EMBL" id="RHD53374.1"/>
    </source>
</evidence>
<dbReference type="AlphaFoldDB" id="A0A413JCH1"/>
<sequence>MITIEKKDIIVAMLVASNESLTDLYVSDLKEHNITGDECDMVLRQLEKMQFIDIKHRFSRPSGFTVAINSGLHEFSSRGAFKAQELILSTQLERLDIEIQLMKSQLTPDKLDQFSKAFSIFGSVCSMLPYIKIAHGE</sequence>
<gene>
    <name evidence="2" type="ORF">DW794_02320</name>
    <name evidence="1" type="ORF">DXA49_01640</name>
</gene>
<dbReference type="EMBL" id="QSCS01000002">
    <property type="protein sequence ID" value="RGY29510.1"/>
    <property type="molecule type" value="Genomic_DNA"/>
</dbReference>
<protein>
    <submittedName>
        <fullName evidence="1">Uncharacterized protein</fullName>
    </submittedName>
</protein>
<comment type="caution">
    <text evidence="1">The sequence shown here is derived from an EMBL/GenBank/DDBJ whole genome shotgun (WGS) entry which is preliminary data.</text>
</comment>
<reference evidence="3 4" key="1">
    <citation type="submission" date="2018-08" db="EMBL/GenBank/DDBJ databases">
        <title>A genome reference for cultivated species of the human gut microbiota.</title>
        <authorList>
            <person name="Zou Y."/>
            <person name="Xue W."/>
            <person name="Luo G."/>
        </authorList>
    </citation>
    <scope>NUCLEOTIDE SEQUENCE [LARGE SCALE GENOMIC DNA]</scope>
    <source>
        <strain evidence="2 4">AM31-16AC</strain>
        <strain evidence="1 3">OF02-6LB</strain>
    </source>
</reference>
<proteinExistence type="predicted"/>
<dbReference type="RefSeq" id="WP_122133964.1">
    <property type="nucleotide sequence ID" value="NZ_JADNGD010000002.1"/>
</dbReference>
<name>A0A413JCH1_9BACE</name>
<evidence type="ECO:0000313" key="3">
    <source>
        <dbReference type="Proteomes" id="UP000284431"/>
    </source>
</evidence>